<keyword evidence="3" id="KW-1185">Reference proteome</keyword>
<feature type="region of interest" description="Disordered" evidence="1">
    <location>
        <begin position="22"/>
        <end position="45"/>
    </location>
</feature>
<protein>
    <submittedName>
        <fullName evidence="2">Uncharacterized protein</fullName>
    </submittedName>
</protein>
<dbReference type="EMBL" id="CADCXU010026327">
    <property type="protein sequence ID" value="CAB0013233.1"/>
    <property type="molecule type" value="Genomic_DNA"/>
</dbReference>
<evidence type="ECO:0000313" key="3">
    <source>
        <dbReference type="Proteomes" id="UP000479000"/>
    </source>
</evidence>
<accession>A0A6H5H738</accession>
<name>A0A6H5H738_9HEMI</name>
<gene>
    <name evidence="2" type="ORF">NTEN_LOCUS17844</name>
</gene>
<feature type="compositionally biased region" description="Basic and acidic residues" evidence="1">
    <location>
        <begin position="29"/>
        <end position="42"/>
    </location>
</feature>
<evidence type="ECO:0000256" key="1">
    <source>
        <dbReference type="SAM" id="MobiDB-lite"/>
    </source>
</evidence>
<sequence>MEVLCVTYATLPLFDGVRREGRSRRGRGRIVDDGRRMDEPMGKRSHRVVAVGGADRRQREPLCRHADDAAARRQVARQRPPLVFLSEEAGN</sequence>
<organism evidence="2 3">
    <name type="scientific">Nesidiocoris tenuis</name>
    <dbReference type="NCBI Taxonomy" id="355587"/>
    <lineage>
        <taxon>Eukaryota</taxon>
        <taxon>Metazoa</taxon>
        <taxon>Ecdysozoa</taxon>
        <taxon>Arthropoda</taxon>
        <taxon>Hexapoda</taxon>
        <taxon>Insecta</taxon>
        <taxon>Pterygota</taxon>
        <taxon>Neoptera</taxon>
        <taxon>Paraneoptera</taxon>
        <taxon>Hemiptera</taxon>
        <taxon>Heteroptera</taxon>
        <taxon>Panheteroptera</taxon>
        <taxon>Cimicomorpha</taxon>
        <taxon>Miridae</taxon>
        <taxon>Dicyphina</taxon>
        <taxon>Nesidiocoris</taxon>
    </lineage>
</organism>
<dbReference type="AlphaFoldDB" id="A0A6H5H738"/>
<evidence type="ECO:0000313" key="2">
    <source>
        <dbReference type="EMBL" id="CAB0013233.1"/>
    </source>
</evidence>
<proteinExistence type="predicted"/>
<reference evidence="2 3" key="1">
    <citation type="submission" date="2020-02" db="EMBL/GenBank/DDBJ databases">
        <authorList>
            <person name="Ferguson B K."/>
        </authorList>
    </citation>
    <scope>NUCLEOTIDE SEQUENCE [LARGE SCALE GENOMIC DNA]</scope>
</reference>
<dbReference type="Proteomes" id="UP000479000">
    <property type="component" value="Unassembled WGS sequence"/>
</dbReference>